<accession>A0A5C6S262</accession>
<dbReference type="AlphaFoldDB" id="A0A5C6S262"/>
<dbReference type="Gene3D" id="2.40.50.1020">
    <property type="entry name" value="LytTr DNA-binding domain"/>
    <property type="match status" value="1"/>
</dbReference>
<keyword evidence="1" id="KW-0597">Phosphoprotein</keyword>
<feature type="modified residue" description="4-aspartylphosphate" evidence="1">
    <location>
        <position position="55"/>
    </location>
</feature>
<dbReference type="InterPro" id="IPR011006">
    <property type="entry name" value="CheY-like_superfamily"/>
</dbReference>
<proteinExistence type="predicted"/>
<dbReference type="InterPro" id="IPR046947">
    <property type="entry name" value="LytR-like"/>
</dbReference>
<dbReference type="GO" id="GO:0003677">
    <property type="term" value="F:DNA binding"/>
    <property type="evidence" value="ECO:0007669"/>
    <property type="project" value="InterPro"/>
</dbReference>
<dbReference type="InterPro" id="IPR007492">
    <property type="entry name" value="LytTR_DNA-bd_dom"/>
</dbReference>
<dbReference type="Pfam" id="PF00072">
    <property type="entry name" value="Response_reg"/>
    <property type="match status" value="1"/>
</dbReference>
<dbReference type="RefSeq" id="WP_147166071.1">
    <property type="nucleotide sequence ID" value="NZ_VOOR01000005.1"/>
</dbReference>
<evidence type="ECO:0000313" key="5">
    <source>
        <dbReference type="Proteomes" id="UP000321580"/>
    </source>
</evidence>
<name>A0A5C6S262_9BACT</name>
<feature type="domain" description="HTH LytTR-type" evidence="3">
    <location>
        <begin position="149"/>
        <end position="248"/>
    </location>
</feature>
<dbReference type="GO" id="GO:0000156">
    <property type="term" value="F:phosphorelay response regulator activity"/>
    <property type="evidence" value="ECO:0007669"/>
    <property type="project" value="InterPro"/>
</dbReference>
<protein>
    <submittedName>
        <fullName evidence="4">Response regulator transcription factor</fullName>
    </submittedName>
</protein>
<dbReference type="PANTHER" id="PTHR37299">
    <property type="entry name" value="TRANSCRIPTIONAL REGULATOR-RELATED"/>
    <property type="match status" value="1"/>
</dbReference>
<organism evidence="4 5">
    <name type="scientific">Phaeodactylibacter luteus</name>
    <dbReference type="NCBI Taxonomy" id="1564516"/>
    <lineage>
        <taxon>Bacteria</taxon>
        <taxon>Pseudomonadati</taxon>
        <taxon>Bacteroidota</taxon>
        <taxon>Saprospiria</taxon>
        <taxon>Saprospirales</taxon>
        <taxon>Haliscomenobacteraceae</taxon>
        <taxon>Phaeodactylibacter</taxon>
    </lineage>
</organism>
<evidence type="ECO:0000259" key="2">
    <source>
        <dbReference type="PROSITE" id="PS50110"/>
    </source>
</evidence>
<evidence type="ECO:0000259" key="3">
    <source>
        <dbReference type="PROSITE" id="PS50930"/>
    </source>
</evidence>
<dbReference type="SMART" id="SM00850">
    <property type="entry name" value="LytTR"/>
    <property type="match status" value="1"/>
</dbReference>
<keyword evidence="5" id="KW-1185">Reference proteome</keyword>
<evidence type="ECO:0000313" key="4">
    <source>
        <dbReference type="EMBL" id="TXB67950.1"/>
    </source>
</evidence>
<dbReference type="SMART" id="SM00448">
    <property type="entry name" value="REC"/>
    <property type="match status" value="1"/>
</dbReference>
<gene>
    <name evidence="4" type="ORF">FRY97_03640</name>
</gene>
<dbReference type="Pfam" id="PF04397">
    <property type="entry name" value="LytTR"/>
    <property type="match status" value="1"/>
</dbReference>
<reference evidence="4 5" key="1">
    <citation type="submission" date="2019-08" db="EMBL/GenBank/DDBJ databases">
        <title>Genome of Phaeodactylibacter luteus.</title>
        <authorList>
            <person name="Bowman J.P."/>
        </authorList>
    </citation>
    <scope>NUCLEOTIDE SEQUENCE [LARGE SCALE GENOMIC DNA]</scope>
    <source>
        <strain evidence="4 5">KCTC 42180</strain>
    </source>
</reference>
<dbReference type="InterPro" id="IPR001789">
    <property type="entry name" value="Sig_transdc_resp-reg_receiver"/>
</dbReference>
<sequence length="255" mass="28903">MKPVKVLVVEDDLIIAASLEERLQRQGYEVIGPASDSDAALRLFYESRPDIALLDIELKGSPLDGIELSNALYRSSPLPILFLTSYDERRFVERAKQAPMVHYLLKSAPPEQLLIALDTAFAAFYNRRPVEAPLKPSPPCPLYTAQEYFFVKQGHRHLRIEIADIRWVESMGSLVRIVTDEKAFTFSVKLKSFLEQVPHPDLVRTHRSWVANIRHVTGYNRGQVEVRFRQGAEAIPLSEGYRAAFLSMVPGLKAD</sequence>
<dbReference type="PROSITE" id="PS50110">
    <property type="entry name" value="RESPONSE_REGULATORY"/>
    <property type="match status" value="1"/>
</dbReference>
<feature type="domain" description="Response regulatory" evidence="2">
    <location>
        <begin position="5"/>
        <end position="121"/>
    </location>
</feature>
<dbReference type="Proteomes" id="UP000321580">
    <property type="component" value="Unassembled WGS sequence"/>
</dbReference>
<evidence type="ECO:0000256" key="1">
    <source>
        <dbReference type="PROSITE-ProRule" id="PRU00169"/>
    </source>
</evidence>
<dbReference type="PROSITE" id="PS50930">
    <property type="entry name" value="HTH_LYTTR"/>
    <property type="match status" value="1"/>
</dbReference>
<dbReference type="PANTHER" id="PTHR37299:SF1">
    <property type="entry name" value="STAGE 0 SPORULATION PROTEIN A HOMOLOG"/>
    <property type="match status" value="1"/>
</dbReference>
<comment type="caution">
    <text evidence="4">The sequence shown here is derived from an EMBL/GenBank/DDBJ whole genome shotgun (WGS) entry which is preliminary data.</text>
</comment>
<dbReference type="OrthoDB" id="1646880at2"/>
<dbReference type="Gene3D" id="3.40.50.2300">
    <property type="match status" value="1"/>
</dbReference>
<dbReference type="SUPFAM" id="SSF52172">
    <property type="entry name" value="CheY-like"/>
    <property type="match status" value="1"/>
</dbReference>
<dbReference type="EMBL" id="VOOR01000005">
    <property type="protein sequence ID" value="TXB67950.1"/>
    <property type="molecule type" value="Genomic_DNA"/>
</dbReference>